<keyword evidence="2" id="KW-0456">Lyase</keyword>
<dbReference type="AlphaFoldDB" id="A0A518BBL7"/>
<dbReference type="EMBL" id="CP036279">
    <property type="protein sequence ID" value="QDU64283.1"/>
    <property type="molecule type" value="Genomic_DNA"/>
</dbReference>
<dbReference type="OrthoDB" id="9779184at2"/>
<evidence type="ECO:0000313" key="2">
    <source>
        <dbReference type="EMBL" id="QDU64283.1"/>
    </source>
</evidence>
<dbReference type="SUPFAM" id="SSF51658">
    <property type="entry name" value="Xylose isomerase-like"/>
    <property type="match status" value="1"/>
</dbReference>
<dbReference type="GO" id="GO:0050114">
    <property type="term" value="F:myo-inosose-2 dehydratase activity"/>
    <property type="evidence" value="ECO:0007669"/>
    <property type="project" value="UniProtKB-EC"/>
</dbReference>
<dbReference type="EC" id="4.2.1.44" evidence="2"/>
<dbReference type="InterPro" id="IPR036237">
    <property type="entry name" value="Xyl_isomerase-like_sf"/>
</dbReference>
<dbReference type="KEGG" id="knv:Pan216_51720"/>
<gene>
    <name evidence="2" type="primary">iolE_5</name>
    <name evidence="2" type="ORF">Pan216_51720</name>
</gene>
<dbReference type="Gene3D" id="3.20.20.150">
    <property type="entry name" value="Divalent-metal-dependent TIM barrel enzymes"/>
    <property type="match status" value="1"/>
</dbReference>
<proteinExistence type="predicted"/>
<name>A0A518BBL7_9BACT</name>
<dbReference type="InterPro" id="IPR050312">
    <property type="entry name" value="IolE/XylAMocC-like"/>
</dbReference>
<evidence type="ECO:0000313" key="3">
    <source>
        <dbReference type="Proteomes" id="UP000317093"/>
    </source>
</evidence>
<dbReference type="Pfam" id="PF01261">
    <property type="entry name" value="AP_endonuc_2"/>
    <property type="match status" value="1"/>
</dbReference>
<dbReference type="PANTHER" id="PTHR12110">
    <property type="entry name" value="HYDROXYPYRUVATE ISOMERASE"/>
    <property type="match status" value="1"/>
</dbReference>
<accession>A0A518BBL7</accession>
<dbReference type="Proteomes" id="UP000317093">
    <property type="component" value="Chromosome"/>
</dbReference>
<keyword evidence="3" id="KW-1185">Reference proteome</keyword>
<dbReference type="PANTHER" id="PTHR12110:SF41">
    <property type="entry name" value="INOSOSE DEHYDRATASE"/>
    <property type="match status" value="1"/>
</dbReference>
<reference evidence="2 3" key="1">
    <citation type="submission" date="2019-02" db="EMBL/GenBank/DDBJ databases">
        <title>Deep-cultivation of Planctomycetes and their phenomic and genomic characterization uncovers novel biology.</title>
        <authorList>
            <person name="Wiegand S."/>
            <person name="Jogler M."/>
            <person name="Boedeker C."/>
            <person name="Pinto D."/>
            <person name="Vollmers J."/>
            <person name="Rivas-Marin E."/>
            <person name="Kohn T."/>
            <person name="Peeters S.H."/>
            <person name="Heuer A."/>
            <person name="Rast P."/>
            <person name="Oberbeckmann S."/>
            <person name="Bunk B."/>
            <person name="Jeske O."/>
            <person name="Meyerdierks A."/>
            <person name="Storesund J.E."/>
            <person name="Kallscheuer N."/>
            <person name="Luecker S."/>
            <person name="Lage O.M."/>
            <person name="Pohl T."/>
            <person name="Merkel B.J."/>
            <person name="Hornburger P."/>
            <person name="Mueller R.-W."/>
            <person name="Bruemmer F."/>
            <person name="Labrenz M."/>
            <person name="Spormann A.M."/>
            <person name="Op den Camp H."/>
            <person name="Overmann J."/>
            <person name="Amann R."/>
            <person name="Jetten M.S.M."/>
            <person name="Mascher T."/>
            <person name="Medema M.H."/>
            <person name="Devos D.P."/>
            <person name="Kaster A.-K."/>
            <person name="Ovreas L."/>
            <person name="Rohde M."/>
            <person name="Galperin M.Y."/>
            <person name="Jogler C."/>
        </authorList>
    </citation>
    <scope>NUCLEOTIDE SEQUENCE [LARGE SCALE GENOMIC DNA]</scope>
    <source>
        <strain evidence="2 3">Pan216</strain>
    </source>
</reference>
<dbReference type="InterPro" id="IPR013022">
    <property type="entry name" value="Xyl_isomerase-like_TIM-brl"/>
</dbReference>
<dbReference type="RefSeq" id="WP_145262376.1">
    <property type="nucleotide sequence ID" value="NZ_CP036279.1"/>
</dbReference>
<protein>
    <submittedName>
        <fullName evidence="2">Inosose dehydratase</fullName>
        <ecNumber evidence="2">4.2.1.44</ecNumber>
    </submittedName>
</protein>
<organism evidence="2 3">
    <name type="scientific">Kolteria novifilia</name>
    <dbReference type="NCBI Taxonomy" id="2527975"/>
    <lineage>
        <taxon>Bacteria</taxon>
        <taxon>Pseudomonadati</taxon>
        <taxon>Planctomycetota</taxon>
        <taxon>Planctomycetia</taxon>
        <taxon>Kolteriales</taxon>
        <taxon>Kolteriaceae</taxon>
        <taxon>Kolteria</taxon>
    </lineage>
</organism>
<feature type="domain" description="Xylose isomerase-like TIM barrel" evidence="1">
    <location>
        <begin position="29"/>
        <end position="286"/>
    </location>
</feature>
<evidence type="ECO:0000259" key="1">
    <source>
        <dbReference type="Pfam" id="PF01261"/>
    </source>
</evidence>
<sequence>MPKLAAFPKAYMDALCIDGSMRLEEWIELGAKLDIDGLEFYSGLLDLKDPSRWATYRKMAADHGLAIPMLCCSPDFTHPDAAFRRKQVEQEKHWITMAAELGATYCRVLSGQRRPEVGREEGIGYAAECIEACLPHAESVGVTLIIENHYKDNYWTYPEFAQYADVFCDLIAKLDSPHFGVNYDPSNTLLAGEDPIELLERVKRRVVTMHASDRFLTEGTWDDLRREEMNVEGYAARLSHGEIGQGLNDYDKIFSILAGEGFDGWISIEDGVDGFEQLKRSVAFLKGKMAQHWPATS</sequence>